<feature type="domain" description="RDD" evidence="7">
    <location>
        <begin position="4"/>
        <end position="149"/>
    </location>
</feature>
<evidence type="ECO:0000256" key="5">
    <source>
        <dbReference type="ARBA" id="ARBA00023136"/>
    </source>
</evidence>
<name>A0A918VMQ9_9GAMM</name>
<dbReference type="InterPro" id="IPR010432">
    <property type="entry name" value="RDD"/>
</dbReference>
<dbReference type="Pfam" id="PF06271">
    <property type="entry name" value="RDD"/>
    <property type="match status" value="1"/>
</dbReference>
<keyword evidence="5 6" id="KW-0472">Membrane</keyword>
<dbReference type="AlphaFoldDB" id="A0A918VMQ9"/>
<dbReference type="RefSeq" id="WP_189400067.1">
    <property type="nucleotide sequence ID" value="NZ_BMXA01000002.1"/>
</dbReference>
<comment type="subcellular location">
    <subcellularLocation>
        <location evidence="1">Cell membrane</location>
        <topology evidence="1">Multi-pass membrane protein</topology>
    </subcellularLocation>
</comment>
<reference evidence="8" key="1">
    <citation type="journal article" date="2014" name="Int. J. Syst. Evol. Microbiol.">
        <title>Complete genome sequence of Corynebacterium casei LMG S-19264T (=DSM 44701T), isolated from a smear-ripened cheese.</title>
        <authorList>
            <consortium name="US DOE Joint Genome Institute (JGI-PGF)"/>
            <person name="Walter F."/>
            <person name="Albersmeier A."/>
            <person name="Kalinowski J."/>
            <person name="Ruckert C."/>
        </authorList>
    </citation>
    <scope>NUCLEOTIDE SEQUENCE</scope>
    <source>
        <strain evidence="8">KCTC 12711</strain>
    </source>
</reference>
<keyword evidence="9" id="KW-1185">Reference proteome</keyword>
<dbReference type="EMBL" id="BMXA01000002">
    <property type="protein sequence ID" value="GHA08846.1"/>
    <property type="molecule type" value="Genomic_DNA"/>
</dbReference>
<keyword evidence="2" id="KW-1003">Cell membrane</keyword>
<evidence type="ECO:0000259" key="7">
    <source>
        <dbReference type="Pfam" id="PF06271"/>
    </source>
</evidence>
<dbReference type="PANTHER" id="PTHR36115">
    <property type="entry name" value="PROLINE-RICH ANTIGEN HOMOLOG-RELATED"/>
    <property type="match status" value="1"/>
</dbReference>
<evidence type="ECO:0000313" key="8">
    <source>
        <dbReference type="EMBL" id="GHA08846.1"/>
    </source>
</evidence>
<evidence type="ECO:0000313" key="9">
    <source>
        <dbReference type="Proteomes" id="UP000614811"/>
    </source>
</evidence>
<dbReference type="Proteomes" id="UP000614811">
    <property type="component" value="Unassembled WGS sequence"/>
</dbReference>
<protein>
    <recommendedName>
        <fullName evidence="7">RDD domain-containing protein</fullName>
    </recommendedName>
</protein>
<evidence type="ECO:0000256" key="2">
    <source>
        <dbReference type="ARBA" id="ARBA00022475"/>
    </source>
</evidence>
<evidence type="ECO:0000256" key="3">
    <source>
        <dbReference type="ARBA" id="ARBA00022692"/>
    </source>
</evidence>
<evidence type="ECO:0000256" key="6">
    <source>
        <dbReference type="SAM" id="Phobius"/>
    </source>
</evidence>
<dbReference type="InterPro" id="IPR051791">
    <property type="entry name" value="Pra-immunoreactive"/>
</dbReference>
<sequence length="160" mass="18108">MRTVGFFKRLLIMIYDGLLLFSLVFLSSALIAAIFKFVLAPEALMHVTTSETLPTLNHTGRLIGTLLVAANAITVSVIYFGWFWTHGGQTPGMKAWNLYLIKPDGKFVDWPLAIRRCVFAALSWVALGLGFTWILLNRRQRAWHDILSNTQIVHHKPSQQ</sequence>
<accession>A0A918VMQ9</accession>
<evidence type="ECO:0000256" key="4">
    <source>
        <dbReference type="ARBA" id="ARBA00022989"/>
    </source>
</evidence>
<organism evidence="8 9">
    <name type="scientific">Arenicella chitinivorans</name>
    <dbReference type="NCBI Taxonomy" id="1329800"/>
    <lineage>
        <taxon>Bacteria</taxon>
        <taxon>Pseudomonadati</taxon>
        <taxon>Pseudomonadota</taxon>
        <taxon>Gammaproteobacteria</taxon>
        <taxon>Arenicellales</taxon>
        <taxon>Arenicellaceae</taxon>
        <taxon>Arenicella</taxon>
    </lineage>
</organism>
<feature type="transmembrane region" description="Helical" evidence="6">
    <location>
        <begin position="113"/>
        <end position="136"/>
    </location>
</feature>
<dbReference type="GO" id="GO:0005886">
    <property type="term" value="C:plasma membrane"/>
    <property type="evidence" value="ECO:0007669"/>
    <property type="project" value="UniProtKB-SubCell"/>
</dbReference>
<evidence type="ECO:0000256" key="1">
    <source>
        <dbReference type="ARBA" id="ARBA00004651"/>
    </source>
</evidence>
<reference evidence="8" key="2">
    <citation type="submission" date="2020-09" db="EMBL/GenBank/DDBJ databases">
        <authorList>
            <person name="Sun Q."/>
            <person name="Kim S."/>
        </authorList>
    </citation>
    <scope>NUCLEOTIDE SEQUENCE</scope>
    <source>
        <strain evidence="8">KCTC 12711</strain>
    </source>
</reference>
<proteinExistence type="predicted"/>
<comment type="caution">
    <text evidence="8">The sequence shown here is derived from an EMBL/GenBank/DDBJ whole genome shotgun (WGS) entry which is preliminary data.</text>
</comment>
<keyword evidence="4 6" id="KW-1133">Transmembrane helix</keyword>
<feature type="transmembrane region" description="Helical" evidence="6">
    <location>
        <begin position="60"/>
        <end position="84"/>
    </location>
</feature>
<dbReference type="PANTHER" id="PTHR36115:SF10">
    <property type="entry name" value="RDD DOMAIN-CONTAINING PROTEIN"/>
    <property type="match status" value="1"/>
</dbReference>
<feature type="transmembrane region" description="Helical" evidence="6">
    <location>
        <begin position="12"/>
        <end position="39"/>
    </location>
</feature>
<keyword evidence="3 6" id="KW-0812">Transmembrane</keyword>
<gene>
    <name evidence="8" type="ORF">GCM10008090_18420</name>
</gene>